<keyword evidence="3" id="KW-1185">Reference proteome</keyword>
<feature type="region of interest" description="Disordered" evidence="1">
    <location>
        <begin position="45"/>
        <end position="74"/>
    </location>
</feature>
<feature type="compositionally biased region" description="Polar residues" evidence="1">
    <location>
        <begin position="182"/>
        <end position="192"/>
    </location>
</feature>
<organism evidence="2 3">
    <name type="scientific">Camelus dromedarius</name>
    <name type="common">Dromedary</name>
    <name type="synonym">Arabian camel</name>
    <dbReference type="NCBI Taxonomy" id="9838"/>
    <lineage>
        <taxon>Eukaryota</taxon>
        <taxon>Metazoa</taxon>
        <taxon>Chordata</taxon>
        <taxon>Craniata</taxon>
        <taxon>Vertebrata</taxon>
        <taxon>Euteleostomi</taxon>
        <taxon>Mammalia</taxon>
        <taxon>Eutheria</taxon>
        <taxon>Laurasiatheria</taxon>
        <taxon>Artiodactyla</taxon>
        <taxon>Tylopoda</taxon>
        <taxon>Camelidae</taxon>
        <taxon>Camelus</taxon>
    </lineage>
</organism>
<dbReference type="AlphaFoldDB" id="A0A5N4C615"/>
<dbReference type="Proteomes" id="UP000299084">
    <property type="component" value="Unassembled WGS sequence"/>
</dbReference>
<gene>
    <name evidence="2" type="ORF">Cadr_000029447</name>
</gene>
<evidence type="ECO:0000313" key="2">
    <source>
        <dbReference type="EMBL" id="KAB1254365.1"/>
    </source>
</evidence>
<accession>A0A5N4C615</accession>
<feature type="compositionally biased region" description="Polar residues" evidence="1">
    <location>
        <begin position="204"/>
        <end position="213"/>
    </location>
</feature>
<name>A0A5N4C615_CAMDR</name>
<reference evidence="2 3" key="1">
    <citation type="journal article" date="2019" name="Mol. Ecol. Resour.">
        <title>Improving Illumina assemblies with Hi-C and long reads: an example with the North African dromedary.</title>
        <authorList>
            <person name="Elbers J.P."/>
            <person name="Rogers M.F."/>
            <person name="Perelman P.L."/>
            <person name="Proskuryakova A.A."/>
            <person name="Serdyukova N.A."/>
            <person name="Johnson W.E."/>
            <person name="Horin P."/>
            <person name="Corander J."/>
            <person name="Murphy D."/>
            <person name="Burger P.A."/>
        </authorList>
    </citation>
    <scope>NUCLEOTIDE SEQUENCE [LARGE SCALE GENOMIC DNA]</scope>
    <source>
        <strain evidence="2">Drom800</strain>
        <tissue evidence="2">Blood</tissue>
    </source>
</reference>
<sequence length="213" mass="22658">MHKPGSVTSSITLLHFPPRLLPHRRAPAALSPTVLFLQHTAASHARPVHTAPSSGNRAGPLDQHKGLPKAPAGLRPETVEGAVLSPLIRSIPAHWPAFPDPPRQTWAPSLVLSVLVTPSQSCWWASEVPLVEESAVTGLKTPQKYEAGGGKDCLRPGNPCTQQRMYSGHRRCPTDTRGVSGGQTRSRPTGSGDSRLRKTDGAVGTTTAGPVRH</sequence>
<feature type="region of interest" description="Disordered" evidence="1">
    <location>
        <begin position="164"/>
        <end position="213"/>
    </location>
</feature>
<evidence type="ECO:0000313" key="3">
    <source>
        <dbReference type="Proteomes" id="UP000299084"/>
    </source>
</evidence>
<dbReference type="EMBL" id="JWIN03000034">
    <property type="protein sequence ID" value="KAB1254365.1"/>
    <property type="molecule type" value="Genomic_DNA"/>
</dbReference>
<protein>
    <submittedName>
        <fullName evidence="2">Uncharacterized protein</fullName>
    </submittedName>
</protein>
<proteinExistence type="predicted"/>
<evidence type="ECO:0000256" key="1">
    <source>
        <dbReference type="SAM" id="MobiDB-lite"/>
    </source>
</evidence>
<comment type="caution">
    <text evidence="2">The sequence shown here is derived from an EMBL/GenBank/DDBJ whole genome shotgun (WGS) entry which is preliminary data.</text>
</comment>